<feature type="transmembrane region" description="Helical" evidence="6">
    <location>
        <begin position="98"/>
        <end position="119"/>
    </location>
</feature>
<evidence type="ECO:0000256" key="3">
    <source>
        <dbReference type="ARBA" id="ARBA00022692"/>
    </source>
</evidence>
<protein>
    <recommendedName>
        <fullName evidence="7">Type II secretion system protein GspF domain-containing protein</fullName>
    </recommendedName>
</protein>
<dbReference type="InterPro" id="IPR018076">
    <property type="entry name" value="T2SS_GspF_dom"/>
</dbReference>
<gene>
    <name evidence="8" type="ORF">BM477_06445</name>
</gene>
<dbReference type="AlphaFoldDB" id="A0A1Q5PM17"/>
<keyword evidence="3 6" id="KW-0812">Transmembrane</keyword>
<feature type="transmembrane region" description="Helical" evidence="6">
    <location>
        <begin position="6"/>
        <end position="25"/>
    </location>
</feature>
<dbReference type="Pfam" id="PF00482">
    <property type="entry name" value="T2SSF"/>
    <property type="match status" value="1"/>
</dbReference>
<feature type="transmembrane region" description="Helical" evidence="6">
    <location>
        <begin position="125"/>
        <end position="142"/>
    </location>
</feature>
<keyword evidence="2" id="KW-1003">Cell membrane</keyword>
<reference evidence="9" key="1">
    <citation type="submission" date="2016-11" db="EMBL/GenBank/DDBJ databases">
        <title>Actinomyces gypaetusis sp. nov. isolated from Gypaetus barbatus in Qinghai Tibet Plateau China.</title>
        <authorList>
            <person name="Meng X."/>
        </authorList>
    </citation>
    <scope>NUCLEOTIDE SEQUENCE [LARGE SCALE GENOMIC DNA]</scope>
    <source>
        <strain evidence="9">DSM 15383</strain>
    </source>
</reference>
<evidence type="ECO:0000256" key="5">
    <source>
        <dbReference type="ARBA" id="ARBA00023136"/>
    </source>
</evidence>
<evidence type="ECO:0000259" key="7">
    <source>
        <dbReference type="Pfam" id="PF00482"/>
    </source>
</evidence>
<dbReference type="PANTHER" id="PTHR35007:SF4">
    <property type="entry name" value="CONSERVED TRANSMEMBRANE PROTEIN-RELATED"/>
    <property type="match status" value="1"/>
</dbReference>
<sequence length="302" mass="32184">MLELAYGAIVGSLAGVGLVLAWYAWASRRVTLSRRLSPVIAKTSETTSDTPQFAQLFTDPFRRVFDWFLYSVGSTNQSVMVRLGHAAMAGGVQRIRSYQMLGAGLAFAGTTVLAVLLILVRGIPILLAIVLIIVITAVGVILPDQLLTMKARSRQQALSSSVSDAAELVSLSVSAGEGIVEALARVSEVLTGPLAVELAAVVAEINAGTQVAVALRNLRDRNDSAPLSRLVDALLIALERGTPLAGMLRAQAADAREAARRQLIEEGGRKEIAMLIPVVFLILPITVLFALYPGLMSLRINF</sequence>
<evidence type="ECO:0000313" key="9">
    <source>
        <dbReference type="Proteomes" id="UP000186465"/>
    </source>
</evidence>
<dbReference type="STRING" id="156892.BM477_06445"/>
<evidence type="ECO:0000256" key="2">
    <source>
        <dbReference type="ARBA" id="ARBA00022475"/>
    </source>
</evidence>
<name>A0A1Q5PM17_9ACTO</name>
<feature type="domain" description="Type II secretion system protein GspF" evidence="7">
    <location>
        <begin position="166"/>
        <end position="290"/>
    </location>
</feature>
<dbReference type="GO" id="GO:0005886">
    <property type="term" value="C:plasma membrane"/>
    <property type="evidence" value="ECO:0007669"/>
    <property type="project" value="UniProtKB-SubCell"/>
</dbReference>
<comment type="caution">
    <text evidence="8">The sequence shown here is derived from an EMBL/GenBank/DDBJ whole genome shotgun (WGS) entry which is preliminary data.</text>
</comment>
<evidence type="ECO:0000313" key="8">
    <source>
        <dbReference type="EMBL" id="OKL48094.1"/>
    </source>
</evidence>
<dbReference type="Proteomes" id="UP000186465">
    <property type="component" value="Unassembled WGS sequence"/>
</dbReference>
<evidence type="ECO:0000256" key="1">
    <source>
        <dbReference type="ARBA" id="ARBA00004651"/>
    </source>
</evidence>
<keyword evidence="5 6" id="KW-0472">Membrane</keyword>
<evidence type="ECO:0000256" key="4">
    <source>
        <dbReference type="ARBA" id="ARBA00022989"/>
    </source>
</evidence>
<comment type="subcellular location">
    <subcellularLocation>
        <location evidence="1">Cell membrane</location>
        <topology evidence="1">Multi-pass membrane protein</topology>
    </subcellularLocation>
</comment>
<keyword evidence="4 6" id="KW-1133">Transmembrane helix</keyword>
<organism evidence="8 9">
    <name type="scientific">Boudabousia marimammalium</name>
    <dbReference type="NCBI Taxonomy" id="156892"/>
    <lineage>
        <taxon>Bacteria</taxon>
        <taxon>Bacillati</taxon>
        <taxon>Actinomycetota</taxon>
        <taxon>Actinomycetes</taxon>
        <taxon>Actinomycetales</taxon>
        <taxon>Actinomycetaceae</taxon>
        <taxon>Boudabousia</taxon>
    </lineage>
</organism>
<feature type="transmembrane region" description="Helical" evidence="6">
    <location>
        <begin position="272"/>
        <end position="292"/>
    </location>
</feature>
<keyword evidence="9" id="KW-1185">Reference proteome</keyword>
<dbReference type="PANTHER" id="PTHR35007">
    <property type="entry name" value="INTEGRAL MEMBRANE PROTEIN-RELATED"/>
    <property type="match status" value="1"/>
</dbReference>
<dbReference type="EMBL" id="MPDM01000006">
    <property type="protein sequence ID" value="OKL48094.1"/>
    <property type="molecule type" value="Genomic_DNA"/>
</dbReference>
<accession>A0A1Q5PM17</accession>
<proteinExistence type="predicted"/>
<evidence type="ECO:0000256" key="6">
    <source>
        <dbReference type="SAM" id="Phobius"/>
    </source>
</evidence>